<dbReference type="InterPro" id="IPR001965">
    <property type="entry name" value="Znf_PHD"/>
</dbReference>
<evidence type="ECO:0008006" key="9">
    <source>
        <dbReference type="Google" id="ProtNLM"/>
    </source>
</evidence>
<dbReference type="PANTHER" id="PTHR47181">
    <property type="entry name" value="BRCA1 C TERMINUS DOMAIN CONTAINING PROTEIN, EXPRESSED"/>
    <property type="match status" value="1"/>
</dbReference>
<dbReference type="InterPro" id="IPR044254">
    <property type="entry name" value="At4g02110-like"/>
</dbReference>
<dbReference type="InterPro" id="IPR001357">
    <property type="entry name" value="BRCT_dom"/>
</dbReference>
<proteinExistence type="predicted"/>
<dbReference type="InterPro" id="IPR011011">
    <property type="entry name" value="Znf_FYVE_PHD"/>
</dbReference>
<evidence type="ECO:0000256" key="1">
    <source>
        <dbReference type="ARBA" id="ARBA00022723"/>
    </source>
</evidence>
<dbReference type="Pfam" id="PF00628">
    <property type="entry name" value="PHD"/>
    <property type="match status" value="1"/>
</dbReference>
<organism evidence="8">
    <name type="scientific">Arundo donax</name>
    <name type="common">Giant reed</name>
    <name type="synonym">Donax arundinaceus</name>
    <dbReference type="NCBI Taxonomy" id="35708"/>
    <lineage>
        <taxon>Eukaryota</taxon>
        <taxon>Viridiplantae</taxon>
        <taxon>Streptophyta</taxon>
        <taxon>Embryophyta</taxon>
        <taxon>Tracheophyta</taxon>
        <taxon>Spermatophyta</taxon>
        <taxon>Magnoliopsida</taxon>
        <taxon>Liliopsida</taxon>
        <taxon>Poales</taxon>
        <taxon>Poaceae</taxon>
        <taxon>PACMAD clade</taxon>
        <taxon>Arundinoideae</taxon>
        <taxon>Arundineae</taxon>
        <taxon>Arundo</taxon>
    </lineage>
</organism>
<keyword evidence="2 4" id="KW-0863">Zinc-finger</keyword>
<dbReference type="EMBL" id="GBRH01249934">
    <property type="protein sequence ID" value="JAD47961.1"/>
    <property type="molecule type" value="Transcribed_RNA"/>
</dbReference>
<evidence type="ECO:0000256" key="2">
    <source>
        <dbReference type="ARBA" id="ARBA00022771"/>
    </source>
</evidence>
<dbReference type="Gene3D" id="3.30.40.10">
    <property type="entry name" value="Zinc/RING finger domain, C3HC4 (zinc finger)"/>
    <property type="match status" value="1"/>
</dbReference>
<keyword evidence="1" id="KW-0479">Metal-binding</keyword>
<reference evidence="8" key="1">
    <citation type="submission" date="2014-09" db="EMBL/GenBank/DDBJ databases">
        <authorList>
            <person name="Magalhaes I.L.F."/>
            <person name="Oliveira U."/>
            <person name="Santos F.R."/>
            <person name="Vidigal T.H.D.A."/>
            <person name="Brescovit A.D."/>
            <person name="Santos A.J."/>
        </authorList>
    </citation>
    <scope>NUCLEOTIDE SEQUENCE</scope>
    <source>
        <tissue evidence="8">Shoot tissue taken approximately 20 cm above the soil surface</tissue>
    </source>
</reference>
<evidence type="ECO:0000259" key="6">
    <source>
        <dbReference type="PROSITE" id="PS50016"/>
    </source>
</evidence>
<name>A0A0A9AA52_ARUDO</name>
<feature type="domain" description="PHD-type" evidence="6">
    <location>
        <begin position="983"/>
        <end position="1039"/>
    </location>
</feature>
<feature type="compositionally biased region" description="Basic and acidic residues" evidence="5">
    <location>
        <begin position="522"/>
        <end position="536"/>
    </location>
</feature>
<feature type="region of interest" description="Disordered" evidence="5">
    <location>
        <begin position="616"/>
        <end position="683"/>
    </location>
</feature>
<dbReference type="InterPro" id="IPR036420">
    <property type="entry name" value="BRCT_dom_sf"/>
</dbReference>
<dbReference type="SUPFAM" id="SSF57903">
    <property type="entry name" value="FYVE/PHD zinc finger"/>
    <property type="match status" value="1"/>
</dbReference>
<dbReference type="PANTHER" id="PTHR47181:SF6">
    <property type="entry name" value="BRCT DOMAIN-CONTAINING PROTEIN"/>
    <property type="match status" value="1"/>
</dbReference>
<dbReference type="InterPro" id="IPR013083">
    <property type="entry name" value="Znf_RING/FYVE/PHD"/>
</dbReference>
<accession>A0A0A9AA52</accession>
<dbReference type="GO" id="GO:0008270">
    <property type="term" value="F:zinc ion binding"/>
    <property type="evidence" value="ECO:0007669"/>
    <property type="project" value="UniProtKB-KW"/>
</dbReference>
<feature type="region of interest" description="Disordered" evidence="5">
    <location>
        <begin position="293"/>
        <end position="326"/>
    </location>
</feature>
<feature type="domain" description="BRCT" evidence="7">
    <location>
        <begin position="14"/>
        <end position="104"/>
    </location>
</feature>
<sequence>MTPRGEEDGGSDADAPHIFAGVRFALAGFDEVDGPQYRFELLRGGGTDAGAWDADCTHVIVYKLVYDDPLCVAARKDGKKVVTELWVDDSFDRGELADADRVLYAPVRDSGGIPGSESLHICLTGYQKNWREDIMKMVSLMGANFSKALKANEVTHLICYKFEGEKYELAKQVHINLVNHRWLEDCLKAWEILPIDDYTKSGWEVEIMEAQAKDSEDEIEDAGRSSSSNRRISRSNPITEIRMKSHVDSDIDASIRGPTISTSNVEGATGRHLGTPEQIRKAEDVYKKSVDIRAGSGSAPNTNGVVNSEVRKESSGVSLQNEDTEMGDARQVNKIEVPAHNSEPDKMASHQNLEAGLKEIPVNTITDEYGTSPPKVSTSKVRNAGTKRSRNAGIKAAADLTNNKIEVAASKPSHDKVVSHENVKTQQGEKCSSPNAAGCIPLFPEEILNIKSRNEVGSSSVGPNGKVNDALVVSKAECVNVIPQKHMKENLPSCARADENQGISSQKVPNSIARNSVAKGSRTADPKMVDSPTIDKSETISLKSRLNVVLPPENGEDYPKTLSSNAIADDPETCTADQVPNNRVRKVVAKRKVSAVQKHKSGGAPCKNATVVVSEDKVVSSERGAQSSRNAGMITLDQDLPNTNEDRMKDAVASFCKDPTKDRSKNMQNSKSRSSKRQKTADLVDVSTEHDKENIPVNSNFISQTKYGHNSMSSKSVTKALQNSKHVPDEHSMIKGHYCGKLNVLEPTWFILSGHRLLRKEYKSILRRLKGRVCRDLHHWSFQATHLVATELRRTEKFFAAAAAGRWILKPDYLTASNEAGKFLEEEPFEWHGDGLNSGDTISLDAPRKWRQLRQCTGHGAFYGMRIIIYGECIAPTLDTLKRTIRAGDGTILATSPPYTRFFKSGGVDFAVVSAGMPSVDAWVQEFMRHNIPCISADYLVEYVCKPGHPLTKHVLFNMHDRAEKSLQKLLENQQDVNGTDAGDACSACGSDNRERLMLVCGSKENQAGCGVRVHGDCCNPPVAAAPDSEWLCPKCDEGKSAKKAKKSAKSRVLKLR</sequence>
<dbReference type="Pfam" id="PF16770">
    <property type="entry name" value="RTT107_BRCT_5"/>
    <property type="match status" value="1"/>
</dbReference>
<dbReference type="PROSITE" id="PS50172">
    <property type="entry name" value="BRCT"/>
    <property type="match status" value="3"/>
</dbReference>
<feature type="compositionally biased region" description="Polar residues" evidence="5">
    <location>
        <begin position="501"/>
        <end position="514"/>
    </location>
</feature>
<feature type="region of interest" description="Disordered" evidence="5">
    <location>
        <begin position="212"/>
        <end position="235"/>
    </location>
</feature>
<evidence type="ECO:0000313" key="8">
    <source>
        <dbReference type="EMBL" id="JAD47961.1"/>
    </source>
</evidence>
<dbReference type="CDD" id="cd17711">
    <property type="entry name" value="BRCT_PAXIP1_rpt3"/>
    <property type="match status" value="1"/>
</dbReference>
<reference evidence="8" key="2">
    <citation type="journal article" date="2015" name="Data Brief">
        <title>Shoot transcriptome of the giant reed, Arundo donax.</title>
        <authorList>
            <person name="Barrero R.A."/>
            <person name="Guerrero F.D."/>
            <person name="Moolhuijzen P."/>
            <person name="Goolsby J.A."/>
            <person name="Tidwell J."/>
            <person name="Bellgard S.E."/>
            <person name="Bellgard M.I."/>
        </authorList>
    </citation>
    <scope>NUCLEOTIDE SEQUENCE</scope>
    <source>
        <tissue evidence="8">Shoot tissue taken approximately 20 cm above the soil surface</tissue>
    </source>
</reference>
<dbReference type="SUPFAM" id="SSF52113">
    <property type="entry name" value="BRCT domain"/>
    <property type="match status" value="3"/>
</dbReference>
<dbReference type="Pfam" id="PF12738">
    <property type="entry name" value="PTCB-BRCT"/>
    <property type="match status" value="1"/>
</dbReference>
<dbReference type="InterPro" id="IPR019787">
    <property type="entry name" value="Znf_PHD-finger"/>
</dbReference>
<dbReference type="AlphaFoldDB" id="A0A0A9AA52"/>
<evidence type="ECO:0000259" key="7">
    <source>
        <dbReference type="PROSITE" id="PS50172"/>
    </source>
</evidence>
<dbReference type="SMART" id="SM00249">
    <property type="entry name" value="PHD"/>
    <property type="match status" value="1"/>
</dbReference>
<dbReference type="SMART" id="SM00292">
    <property type="entry name" value="BRCT"/>
    <property type="match status" value="4"/>
</dbReference>
<dbReference type="CDD" id="cd17738">
    <property type="entry name" value="BRCT_TopBP1_rpt7"/>
    <property type="match status" value="1"/>
</dbReference>
<dbReference type="PROSITE" id="PS50016">
    <property type="entry name" value="ZF_PHD_2"/>
    <property type="match status" value="1"/>
</dbReference>
<protein>
    <recommendedName>
        <fullName evidence="9">BRCT domain-containing protein</fullName>
    </recommendedName>
</protein>
<feature type="compositionally biased region" description="Basic residues" evidence="5">
    <location>
        <begin position="1042"/>
        <end position="1057"/>
    </location>
</feature>
<feature type="region of interest" description="Disordered" evidence="5">
    <location>
        <begin position="1038"/>
        <end position="1057"/>
    </location>
</feature>
<feature type="region of interest" description="Disordered" evidence="5">
    <location>
        <begin position="366"/>
        <end position="389"/>
    </location>
</feature>
<evidence type="ECO:0000256" key="3">
    <source>
        <dbReference type="ARBA" id="ARBA00022833"/>
    </source>
</evidence>
<feature type="domain" description="BRCT" evidence="7">
    <location>
        <begin position="117"/>
        <end position="200"/>
    </location>
</feature>
<dbReference type="Gene3D" id="3.40.50.10190">
    <property type="entry name" value="BRCT domain"/>
    <property type="match status" value="4"/>
</dbReference>
<keyword evidence="3" id="KW-0862">Zinc</keyword>
<evidence type="ECO:0000256" key="5">
    <source>
        <dbReference type="SAM" id="MobiDB-lite"/>
    </source>
</evidence>
<feature type="compositionally biased region" description="Low complexity" evidence="5">
    <location>
        <begin position="224"/>
        <end position="235"/>
    </location>
</feature>
<feature type="domain" description="BRCT" evidence="7">
    <location>
        <begin position="740"/>
        <end position="831"/>
    </location>
</feature>
<feature type="region of interest" description="Disordered" evidence="5">
    <location>
        <begin position="500"/>
        <end position="536"/>
    </location>
</feature>
<evidence type="ECO:0000256" key="4">
    <source>
        <dbReference type="PROSITE-ProRule" id="PRU00146"/>
    </source>
</evidence>